<dbReference type="Pfam" id="PF03407">
    <property type="entry name" value="Nucleotid_trans"/>
    <property type="match status" value="1"/>
</dbReference>
<evidence type="ECO:0000259" key="1">
    <source>
        <dbReference type="Pfam" id="PF03407"/>
    </source>
</evidence>
<protein>
    <recommendedName>
        <fullName evidence="1">Nucleotide-diphospho-sugar transferase domain-containing protein</fullName>
    </recommendedName>
</protein>
<evidence type="ECO:0000313" key="2">
    <source>
        <dbReference type="EMBL" id="KAE8706289.1"/>
    </source>
</evidence>
<accession>A0A6A3ATR0</accession>
<sequence length="273" mass="31010">MKASMPDRTVILMVVNGTWAKPASILDVFLESFRVGEGTEHLLNHLLVVAEDSRAFEYCKSKHPHCFELENSTKKLTEMTPGTQGSLMFSPTRLMLLNRVIEFGYNVVFTNADVMWLRNPLSKLEPNSDLSIRCELYPIDAKTFGIKGDGGFFHLKANARTIEFIRICNMNRVLYPDSEHQSLCKISEKEEYVGLIGVDVSYFGEESFCRLCLPCGLNQILTVQANCRDNIDSKIHDMKLVLDDWRNFLQLSSNNVSSNRSSVSWRAPVRCVV</sequence>
<keyword evidence="3" id="KW-1185">Reference proteome</keyword>
<dbReference type="AlphaFoldDB" id="A0A6A3ATR0"/>
<reference evidence="2" key="1">
    <citation type="submission" date="2019-09" db="EMBL/GenBank/DDBJ databases">
        <title>Draft genome information of white flower Hibiscus syriacus.</title>
        <authorList>
            <person name="Kim Y.-M."/>
        </authorList>
    </citation>
    <scope>NUCLEOTIDE SEQUENCE [LARGE SCALE GENOMIC DNA]</scope>
    <source>
        <strain evidence="2">YM2019G1</strain>
    </source>
</reference>
<dbReference type="PANTHER" id="PTHR46038:SF37">
    <property type="entry name" value="GLYCOSYLTRANSFERASE"/>
    <property type="match status" value="1"/>
</dbReference>
<dbReference type="EMBL" id="VEPZ02000971">
    <property type="protein sequence ID" value="KAE8706289.1"/>
    <property type="molecule type" value="Genomic_DNA"/>
</dbReference>
<organism evidence="2 3">
    <name type="scientific">Hibiscus syriacus</name>
    <name type="common">Rose of Sharon</name>
    <dbReference type="NCBI Taxonomy" id="106335"/>
    <lineage>
        <taxon>Eukaryota</taxon>
        <taxon>Viridiplantae</taxon>
        <taxon>Streptophyta</taxon>
        <taxon>Embryophyta</taxon>
        <taxon>Tracheophyta</taxon>
        <taxon>Spermatophyta</taxon>
        <taxon>Magnoliopsida</taxon>
        <taxon>eudicotyledons</taxon>
        <taxon>Gunneridae</taxon>
        <taxon>Pentapetalae</taxon>
        <taxon>rosids</taxon>
        <taxon>malvids</taxon>
        <taxon>Malvales</taxon>
        <taxon>Malvaceae</taxon>
        <taxon>Malvoideae</taxon>
        <taxon>Hibiscus</taxon>
    </lineage>
</organism>
<proteinExistence type="predicted"/>
<name>A0A6A3ATR0_HIBSY</name>
<dbReference type="PANTHER" id="PTHR46038">
    <property type="entry name" value="EXPRESSED PROTEIN-RELATED"/>
    <property type="match status" value="1"/>
</dbReference>
<evidence type="ECO:0000313" key="3">
    <source>
        <dbReference type="Proteomes" id="UP000436088"/>
    </source>
</evidence>
<comment type="caution">
    <text evidence="2">The sequence shown here is derived from an EMBL/GenBank/DDBJ whole genome shotgun (WGS) entry which is preliminary data.</text>
</comment>
<dbReference type="Proteomes" id="UP000436088">
    <property type="component" value="Unassembled WGS sequence"/>
</dbReference>
<gene>
    <name evidence="2" type="ORF">F3Y22_tig00110402pilonHSYRG00094</name>
</gene>
<dbReference type="InterPro" id="IPR044821">
    <property type="entry name" value="At1g28695/At4g15970-like"/>
</dbReference>
<feature type="domain" description="Nucleotide-diphospho-sugar transferase" evidence="1">
    <location>
        <begin position="41"/>
        <end position="238"/>
    </location>
</feature>
<dbReference type="InterPro" id="IPR005069">
    <property type="entry name" value="Nucl-diP-sugar_transferase"/>
</dbReference>